<dbReference type="EMBL" id="DF843991">
    <property type="protein sequence ID" value="GAT47773.1"/>
    <property type="molecule type" value="Genomic_DNA"/>
</dbReference>
<gene>
    <name evidence="2" type="ORF">MCHLO_05216</name>
</gene>
<evidence type="ECO:0000313" key="2">
    <source>
        <dbReference type="EMBL" id="GAT47773.1"/>
    </source>
</evidence>
<sequence>MSPFGPIAIVFVSSGLQETPEEAQREFNSIPQQQLGAAEGDSGMKSQSEPESWYRIRPMPCASLRFEGVNVFTLSATAEYTAKSLSPS</sequence>
<feature type="compositionally biased region" description="Polar residues" evidence="1">
    <location>
        <begin position="26"/>
        <end position="35"/>
    </location>
</feature>
<accession>A0ABQ0L9J2</accession>
<protein>
    <submittedName>
        <fullName evidence="2">Uncharacterized protein</fullName>
    </submittedName>
</protein>
<name>A0ABQ0L9J2_MYCCL</name>
<reference evidence="2" key="1">
    <citation type="submission" date="2014-09" db="EMBL/GenBank/DDBJ databases">
        <title>Genome sequence of the luminous mushroom Mycena chlorophos for searching fungal bioluminescence genes.</title>
        <authorList>
            <person name="Tanaka Y."/>
            <person name="Kasuga D."/>
            <person name="Oba Y."/>
            <person name="Hase S."/>
            <person name="Sato K."/>
            <person name="Oba Y."/>
            <person name="Sakakibara Y."/>
        </authorList>
    </citation>
    <scope>NUCLEOTIDE SEQUENCE</scope>
</reference>
<organism evidence="2 3">
    <name type="scientific">Mycena chlorophos</name>
    <name type="common">Agaric fungus</name>
    <name type="synonym">Agaricus chlorophos</name>
    <dbReference type="NCBI Taxonomy" id="658473"/>
    <lineage>
        <taxon>Eukaryota</taxon>
        <taxon>Fungi</taxon>
        <taxon>Dikarya</taxon>
        <taxon>Basidiomycota</taxon>
        <taxon>Agaricomycotina</taxon>
        <taxon>Agaricomycetes</taxon>
        <taxon>Agaricomycetidae</taxon>
        <taxon>Agaricales</taxon>
        <taxon>Marasmiineae</taxon>
        <taxon>Mycenaceae</taxon>
        <taxon>Mycena</taxon>
    </lineage>
</organism>
<dbReference type="Proteomes" id="UP000815677">
    <property type="component" value="Unassembled WGS sequence"/>
</dbReference>
<proteinExistence type="predicted"/>
<feature type="region of interest" description="Disordered" evidence="1">
    <location>
        <begin position="20"/>
        <end position="51"/>
    </location>
</feature>
<evidence type="ECO:0000313" key="3">
    <source>
        <dbReference type="Proteomes" id="UP000815677"/>
    </source>
</evidence>
<keyword evidence="3" id="KW-1185">Reference proteome</keyword>
<evidence type="ECO:0000256" key="1">
    <source>
        <dbReference type="SAM" id="MobiDB-lite"/>
    </source>
</evidence>